<proteinExistence type="predicted"/>
<dbReference type="AlphaFoldDB" id="A0AA39HXR1"/>
<reference evidence="1" key="1">
    <citation type="submission" date="2023-06" db="EMBL/GenBank/DDBJ databases">
        <title>Genomic analysis of the entomopathogenic nematode Steinernema hermaphroditum.</title>
        <authorList>
            <person name="Schwarz E.M."/>
            <person name="Heppert J.K."/>
            <person name="Baniya A."/>
            <person name="Schwartz H.T."/>
            <person name="Tan C.-H."/>
            <person name="Antoshechkin I."/>
            <person name="Sternberg P.W."/>
            <person name="Goodrich-Blair H."/>
            <person name="Dillman A.R."/>
        </authorList>
    </citation>
    <scope>NUCLEOTIDE SEQUENCE</scope>
    <source>
        <strain evidence="1">PS9179</strain>
        <tissue evidence="1">Whole animal</tissue>
    </source>
</reference>
<gene>
    <name evidence="1" type="ORF">QR680_007140</name>
</gene>
<evidence type="ECO:0000313" key="1">
    <source>
        <dbReference type="EMBL" id="KAK0414085.1"/>
    </source>
</evidence>
<dbReference type="EMBL" id="JAUCMV010000003">
    <property type="protein sequence ID" value="KAK0414085.1"/>
    <property type="molecule type" value="Genomic_DNA"/>
</dbReference>
<protein>
    <submittedName>
        <fullName evidence="1">Uncharacterized protein</fullName>
    </submittedName>
</protein>
<organism evidence="1 2">
    <name type="scientific">Steinernema hermaphroditum</name>
    <dbReference type="NCBI Taxonomy" id="289476"/>
    <lineage>
        <taxon>Eukaryota</taxon>
        <taxon>Metazoa</taxon>
        <taxon>Ecdysozoa</taxon>
        <taxon>Nematoda</taxon>
        <taxon>Chromadorea</taxon>
        <taxon>Rhabditida</taxon>
        <taxon>Tylenchina</taxon>
        <taxon>Panagrolaimomorpha</taxon>
        <taxon>Strongyloidoidea</taxon>
        <taxon>Steinernematidae</taxon>
        <taxon>Steinernema</taxon>
    </lineage>
</organism>
<sequence length="67" mass="7446">MVAGLSQYKTNISFPLKEDQCLIESVFFAAVGALDVDVAATLRKLSEWNYGSRVLCDFCKLKRSLKG</sequence>
<evidence type="ECO:0000313" key="2">
    <source>
        <dbReference type="Proteomes" id="UP001175271"/>
    </source>
</evidence>
<comment type="caution">
    <text evidence="1">The sequence shown here is derived from an EMBL/GenBank/DDBJ whole genome shotgun (WGS) entry which is preliminary data.</text>
</comment>
<name>A0AA39HXR1_9BILA</name>
<keyword evidence="2" id="KW-1185">Reference proteome</keyword>
<accession>A0AA39HXR1</accession>
<dbReference type="Proteomes" id="UP001175271">
    <property type="component" value="Unassembled WGS sequence"/>
</dbReference>